<evidence type="ECO:0000256" key="4">
    <source>
        <dbReference type="ARBA" id="ARBA00022679"/>
    </source>
</evidence>
<dbReference type="PROSITE" id="PS50011">
    <property type="entry name" value="PROTEIN_KINASE_DOM"/>
    <property type="match status" value="1"/>
</dbReference>
<evidence type="ECO:0000256" key="11">
    <source>
        <dbReference type="PIRNR" id="PIRNR000641"/>
    </source>
</evidence>
<protein>
    <recommendedName>
        <fullName evidence="11">Receptor-like serine/threonine-protein kinase</fullName>
        <ecNumber evidence="11">2.7.11.1</ecNumber>
    </recommendedName>
</protein>
<evidence type="ECO:0000256" key="8">
    <source>
        <dbReference type="ARBA" id="ARBA00022840"/>
    </source>
</evidence>
<evidence type="ECO:0000256" key="1">
    <source>
        <dbReference type="ARBA" id="ARBA00004251"/>
    </source>
</evidence>
<evidence type="ECO:0000259" key="15">
    <source>
        <dbReference type="PROSITE" id="PS50948"/>
    </source>
</evidence>
<evidence type="ECO:0000256" key="7">
    <source>
        <dbReference type="ARBA" id="ARBA00022777"/>
    </source>
</evidence>
<dbReference type="SUPFAM" id="SSF51110">
    <property type="entry name" value="alpha-D-mannose-specific plant lectins"/>
    <property type="match status" value="1"/>
</dbReference>
<evidence type="ECO:0000259" key="14">
    <source>
        <dbReference type="PROSITE" id="PS50927"/>
    </source>
</evidence>
<dbReference type="Pfam" id="PF08276">
    <property type="entry name" value="PAN_2"/>
    <property type="match status" value="1"/>
</dbReference>
<dbReference type="InterPro" id="IPR008271">
    <property type="entry name" value="Ser/Thr_kinase_AS"/>
</dbReference>
<dbReference type="InterPro" id="IPR001245">
    <property type="entry name" value="Ser-Thr/Tyr_kinase_cat_dom"/>
</dbReference>
<keyword evidence="3 11" id="KW-0723">Serine/threonine-protein kinase</keyword>
<dbReference type="InterPro" id="IPR001480">
    <property type="entry name" value="Bulb-type_lectin_dom"/>
</dbReference>
<comment type="caution">
    <text evidence="16">The sequence shown here is derived from an EMBL/GenBank/DDBJ whole genome shotgun (WGS) entry which is preliminary data.</text>
</comment>
<keyword evidence="10" id="KW-0325">Glycoprotein</keyword>
<feature type="chain" id="PRO_5046816494" description="Receptor-like serine/threonine-protein kinase" evidence="12">
    <location>
        <begin position="27"/>
        <end position="832"/>
    </location>
</feature>
<name>A0ABR0VSF9_REHGL</name>
<dbReference type="PANTHER" id="PTHR27002">
    <property type="entry name" value="RECEPTOR-LIKE SERINE/THREONINE-PROTEIN KINASE SD1-8"/>
    <property type="match status" value="1"/>
</dbReference>
<evidence type="ECO:0000259" key="13">
    <source>
        <dbReference type="PROSITE" id="PS50011"/>
    </source>
</evidence>
<dbReference type="Proteomes" id="UP001318860">
    <property type="component" value="Unassembled WGS sequence"/>
</dbReference>
<comment type="subcellular location">
    <subcellularLocation>
        <location evidence="1">Cell membrane</location>
        <topology evidence="1">Single-pass type I membrane protein</topology>
    </subcellularLocation>
</comment>
<dbReference type="InterPro" id="IPR003609">
    <property type="entry name" value="Pan_app"/>
</dbReference>
<evidence type="ECO:0000256" key="9">
    <source>
        <dbReference type="ARBA" id="ARBA00023157"/>
    </source>
</evidence>
<keyword evidence="4 11" id="KW-0808">Transferase</keyword>
<evidence type="ECO:0000256" key="6">
    <source>
        <dbReference type="ARBA" id="ARBA00022741"/>
    </source>
</evidence>
<dbReference type="PROSITE" id="PS50948">
    <property type="entry name" value="PAN"/>
    <property type="match status" value="1"/>
</dbReference>
<dbReference type="Pfam" id="PF01453">
    <property type="entry name" value="B_lectin"/>
    <property type="match status" value="1"/>
</dbReference>
<reference evidence="16 17" key="1">
    <citation type="journal article" date="2021" name="Comput. Struct. Biotechnol. J.">
        <title>De novo genome assembly of the potent medicinal plant Rehmannia glutinosa using nanopore technology.</title>
        <authorList>
            <person name="Ma L."/>
            <person name="Dong C."/>
            <person name="Song C."/>
            <person name="Wang X."/>
            <person name="Zheng X."/>
            <person name="Niu Y."/>
            <person name="Chen S."/>
            <person name="Feng W."/>
        </authorList>
    </citation>
    <scope>NUCLEOTIDE SEQUENCE [LARGE SCALE GENOMIC DNA]</scope>
    <source>
        <strain evidence="16">DH-2019</strain>
    </source>
</reference>
<dbReference type="SUPFAM" id="SSF56801">
    <property type="entry name" value="Acetyl-CoA synthetase-like"/>
    <property type="match status" value="1"/>
</dbReference>
<comment type="catalytic activity">
    <reaction evidence="11">
        <text>L-seryl-[protein] + ATP = O-phospho-L-seryl-[protein] + ADP + H(+)</text>
        <dbReference type="Rhea" id="RHEA:17989"/>
        <dbReference type="Rhea" id="RHEA-COMP:9863"/>
        <dbReference type="Rhea" id="RHEA-COMP:11604"/>
        <dbReference type="ChEBI" id="CHEBI:15378"/>
        <dbReference type="ChEBI" id="CHEBI:29999"/>
        <dbReference type="ChEBI" id="CHEBI:30616"/>
        <dbReference type="ChEBI" id="CHEBI:83421"/>
        <dbReference type="ChEBI" id="CHEBI:456216"/>
        <dbReference type="EC" id="2.7.11.1"/>
    </reaction>
</comment>
<dbReference type="EC" id="2.7.11.1" evidence="11"/>
<organism evidence="16 17">
    <name type="scientific">Rehmannia glutinosa</name>
    <name type="common">Chinese foxglove</name>
    <dbReference type="NCBI Taxonomy" id="99300"/>
    <lineage>
        <taxon>Eukaryota</taxon>
        <taxon>Viridiplantae</taxon>
        <taxon>Streptophyta</taxon>
        <taxon>Embryophyta</taxon>
        <taxon>Tracheophyta</taxon>
        <taxon>Spermatophyta</taxon>
        <taxon>Magnoliopsida</taxon>
        <taxon>eudicotyledons</taxon>
        <taxon>Gunneridae</taxon>
        <taxon>Pentapetalae</taxon>
        <taxon>asterids</taxon>
        <taxon>lamiids</taxon>
        <taxon>Lamiales</taxon>
        <taxon>Orobanchaceae</taxon>
        <taxon>Rehmannieae</taxon>
        <taxon>Rehmannia</taxon>
    </lineage>
</organism>
<dbReference type="SUPFAM" id="SSF56112">
    <property type="entry name" value="Protein kinase-like (PK-like)"/>
    <property type="match status" value="1"/>
</dbReference>
<evidence type="ECO:0000256" key="5">
    <source>
        <dbReference type="ARBA" id="ARBA00022729"/>
    </source>
</evidence>
<dbReference type="InterPro" id="IPR000719">
    <property type="entry name" value="Prot_kinase_dom"/>
</dbReference>
<feature type="domain" description="Apple" evidence="15">
    <location>
        <begin position="324"/>
        <end position="405"/>
    </location>
</feature>
<keyword evidence="17" id="KW-1185">Reference proteome</keyword>
<dbReference type="SMART" id="SM00220">
    <property type="entry name" value="S_TKc"/>
    <property type="match status" value="1"/>
</dbReference>
<dbReference type="PROSITE" id="PS50927">
    <property type="entry name" value="BULB_LECTIN"/>
    <property type="match status" value="1"/>
</dbReference>
<evidence type="ECO:0000256" key="10">
    <source>
        <dbReference type="ARBA" id="ARBA00023180"/>
    </source>
</evidence>
<dbReference type="InterPro" id="IPR011009">
    <property type="entry name" value="Kinase-like_dom_sf"/>
</dbReference>
<comment type="similarity">
    <text evidence="11">Belongs to the protein kinase superfamily. Ser/Thr protein kinase family.</text>
</comment>
<dbReference type="InterPro" id="IPR036426">
    <property type="entry name" value="Bulb-type_lectin_dom_sf"/>
</dbReference>
<keyword evidence="7 11" id="KW-0418">Kinase</keyword>
<dbReference type="PIRSF" id="PIRSF000641">
    <property type="entry name" value="SRK"/>
    <property type="match status" value="1"/>
</dbReference>
<feature type="domain" description="Bulb-type lectin" evidence="14">
    <location>
        <begin position="27"/>
        <end position="149"/>
    </location>
</feature>
<dbReference type="Gene3D" id="3.30.200.20">
    <property type="entry name" value="Phosphorylase Kinase, domain 1"/>
    <property type="match status" value="1"/>
</dbReference>
<dbReference type="EMBL" id="JABTTQ020000864">
    <property type="protein sequence ID" value="KAK6137235.1"/>
    <property type="molecule type" value="Genomic_DNA"/>
</dbReference>
<dbReference type="InterPro" id="IPR024171">
    <property type="entry name" value="SRK-like_kinase"/>
</dbReference>
<dbReference type="SMART" id="SM00108">
    <property type="entry name" value="B_lectin"/>
    <property type="match status" value="1"/>
</dbReference>
<sequence>MQPHKASGVTSLLLIFLHCLAAQVSSLDTLKQGDQLNISSQLVSAKRVFTLGFYTPRDTNNSYLAVWYTDGDGSYPPVWIGNRGKPIPQNTNPVLTIDTTGKLIITHGGGESIEVYSGQSGRNLSATLLDTGNFVVTEMSSNGSAGEILWQSFDHPTDTLLPGMKLGVNHRTGKNWTLSSWFDESDPAPGAFTLEWDPIARRLLVRRRGVIYWTSGEMKDYYLENFRIKEFQNIIPPDAYNWNYNFTNVTSEDENYFMYTLLIVPNMTPDDRKVISGWKLDYLGDIRENDYHRPVIARPSLCYGYNIRGNAAYMGCEPWEQPTCRNARQTFDFRSGDFTPGGAVDSIHDSNSSLSLSDCRDICWNDCQCVAYIHTDGCLYWRGENLGFEQSLDGSAVRKYVLITAPSGKGKRKEELQELLTLEGYTDDNGGGKNHDLRLFTYASIQSATRNFSSDYKLGQGGFGPVYKVGSLVGWLDVYFLQGKTAEGQAIAVKLLSRQSGQGLLEFKTELILISKLQHVNLVKLLGFCIHGDDKMIIYDYMHNKSLDFFLFSPSKREQLDWQKRFNIIEGTAQGLLYLHKYSRLKIIHRDLKPSNILLDENMNPKISDFGLARIFKQDISEANTNRRVGTYGYMAPEYAMQGIFSVKSDVYSFGVLIFEIVSGRKNNSFHEIEGPLSLVEYAWELWRKDSAHELMDPTLRDSCIIDQVQRCIHIGFLCVENHAADRPTIEDVILMLKNEMTNLPLPKSPAFITRNSVLEGVEKSMPEKLSANELTLSELGGRYARDDEAGKIPVAFVVLKDGSSVALYKKVRKVYFLAAIPRSASGKILRR</sequence>
<keyword evidence="8 11" id="KW-0067">ATP-binding</keyword>
<dbReference type="CDD" id="cd00028">
    <property type="entry name" value="B_lectin"/>
    <property type="match status" value="1"/>
</dbReference>
<proteinExistence type="inferred from homology"/>
<evidence type="ECO:0000313" key="16">
    <source>
        <dbReference type="EMBL" id="KAK6137235.1"/>
    </source>
</evidence>
<comment type="catalytic activity">
    <reaction evidence="11">
        <text>L-threonyl-[protein] + ATP = O-phospho-L-threonyl-[protein] + ADP + H(+)</text>
        <dbReference type="Rhea" id="RHEA:46608"/>
        <dbReference type="Rhea" id="RHEA-COMP:11060"/>
        <dbReference type="Rhea" id="RHEA-COMP:11605"/>
        <dbReference type="ChEBI" id="CHEBI:15378"/>
        <dbReference type="ChEBI" id="CHEBI:30013"/>
        <dbReference type="ChEBI" id="CHEBI:30616"/>
        <dbReference type="ChEBI" id="CHEBI:61977"/>
        <dbReference type="ChEBI" id="CHEBI:456216"/>
        <dbReference type="EC" id="2.7.11.1"/>
    </reaction>
</comment>
<dbReference type="Pfam" id="PF07714">
    <property type="entry name" value="PK_Tyr_Ser-Thr"/>
    <property type="match status" value="1"/>
</dbReference>
<evidence type="ECO:0000313" key="17">
    <source>
        <dbReference type="Proteomes" id="UP001318860"/>
    </source>
</evidence>
<keyword evidence="9" id="KW-1015">Disulfide bond</keyword>
<feature type="domain" description="Protein kinase" evidence="13">
    <location>
        <begin position="452"/>
        <end position="752"/>
    </location>
</feature>
<evidence type="ECO:0000256" key="12">
    <source>
        <dbReference type="SAM" id="SignalP"/>
    </source>
</evidence>
<dbReference type="PROSITE" id="PS00108">
    <property type="entry name" value="PROTEIN_KINASE_ST"/>
    <property type="match status" value="1"/>
</dbReference>
<evidence type="ECO:0000256" key="2">
    <source>
        <dbReference type="ARBA" id="ARBA00022475"/>
    </source>
</evidence>
<keyword evidence="5 12" id="KW-0732">Signal</keyword>
<keyword evidence="6 11" id="KW-0547">Nucleotide-binding</keyword>
<dbReference type="Gene3D" id="2.90.10.10">
    <property type="entry name" value="Bulb-type lectin domain"/>
    <property type="match status" value="1"/>
</dbReference>
<keyword evidence="2" id="KW-0472">Membrane</keyword>
<evidence type="ECO:0000256" key="3">
    <source>
        <dbReference type="ARBA" id="ARBA00022527"/>
    </source>
</evidence>
<gene>
    <name evidence="16" type="ORF">DH2020_029024</name>
</gene>
<dbReference type="PANTHER" id="PTHR27002:SF1082">
    <property type="entry name" value="OS06G0693000 PROTEIN"/>
    <property type="match status" value="1"/>
</dbReference>
<keyword evidence="2" id="KW-1003">Cell membrane</keyword>
<accession>A0ABR0VSF9</accession>
<feature type="signal peptide" evidence="12">
    <location>
        <begin position="1"/>
        <end position="26"/>
    </location>
</feature>
<dbReference type="Gene3D" id="1.10.510.10">
    <property type="entry name" value="Transferase(Phosphotransferase) domain 1"/>
    <property type="match status" value="1"/>
</dbReference>